<evidence type="ECO:0000256" key="5">
    <source>
        <dbReference type="ARBA" id="ARBA00022691"/>
    </source>
</evidence>
<feature type="domain" description="Tetrapyrrole methylase" evidence="6">
    <location>
        <begin position="1"/>
        <end position="181"/>
    </location>
</feature>
<accession>A0A2A3TV91</accession>
<dbReference type="CDD" id="cd11644">
    <property type="entry name" value="Precorrin-6Y-MT"/>
    <property type="match status" value="1"/>
</dbReference>
<dbReference type="Proteomes" id="UP000217918">
    <property type="component" value="Unassembled WGS sequence"/>
</dbReference>
<keyword evidence="5" id="KW-0949">S-adenosyl-L-methionine</keyword>
<dbReference type="InterPro" id="IPR035996">
    <property type="entry name" value="4pyrrol_Methylase_sf"/>
</dbReference>
<dbReference type="Gene3D" id="3.40.1010.10">
    <property type="entry name" value="Cobalt-precorrin-4 Transmethylase, Domain 1"/>
    <property type="match status" value="1"/>
</dbReference>
<keyword evidence="2" id="KW-0169">Cobalamin biosynthesis</keyword>
<gene>
    <name evidence="7" type="ORF">CNR29_02630</name>
</gene>
<evidence type="ECO:0000256" key="4">
    <source>
        <dbReference type="ARBA" id="ARBA00022679"/>
    </source>
</evidence>
<evidence type="ECO:0000256" key="1">
    <source>
        <dbReference type="ARBA" id="ARBA00004953"/>
    </source>
</evidence>
<evidence type="ECO:0000256" key="3">
    <source>
        <dbReference type="ARBA" id="ARBA00022603"/>
    </source>
</evidence>
<dbReference type="GO" id="GO:0032259">
    <property type="term" value="P:methylation"/>
    <property type="evidence" value="ECO:0007669"/>
    <property type="project" value="UniProtKB-KW"/>
</dbReference>
<dbReference type="InterPro" id="IPR050714">
    <property type="entry name" value="Cobalamin_biosynth_MTase"/>
</dbReference>
<comment type="pathway">
    <text evidence="1">Cofactor biosynthesis; adenosylcobalamin biosynthesis.</text>
</comment>
<dbReference type="AlphaFoldDB" id="A0A2A3TV91"/>
<dbReference type="RefSeq" id="WP_096109695.1">
    <property type="nucleotide sequence ID" value="NZ_CP168078.1"/>
</dbReference>
<reference evidence="7 8" key="1">
    <citation type="submission" date="2017-09" db="EMBL/GenBank/DDBJ databases">
        <title>Genome sequence of Lactobacillus brevis D7.</title>
        <authorList>
            <person name="Kwon M.-S."/>
            <person name="Lim S.K."/>
            <person name="Choi H.-J."/>
        </authorList>
    </citation>
    <scope>NUCLEOTIDE SEQUENCE [LARGE SCALE GENOMIC DNA]</scope>
    <source>
        <strain evidence="7 8">D7</strain>
    </source>
</reference>
<dbReference type="GO" id="GO:0009236">
    <property type="term" value="P:cobalamin biosynthetic process"/>
    <property type="evidence" value="ECO:0007669"/>
    <property type="project" value="UniProtKB-UniPathway"/>
</dbReference>
<dbReference type="Pfam" id="PF00590">
    <property type="entry name" value="TP_methylase"/>
    <property type="match status" value="1"/>
</dbReference>
<evidence type="ECO:0000313" key="8">
    <source>
        <dbReference type="Proteomes" id="UP000217918"/>
    </source>
</evidence>
<dbReference type="UniPathway" id="UPA00148"/>
<protein>
    <submittedName>
        <fullName evidence="7">Cobalt-precorrin-7 (C(5))-methyltransferase</fullName>
    </submittedName>
</protein>
<dbReference type="InterPro" id="IPR000878">
    <property type="entry name" value="4pyrrol_Mease"/>
</dbReference>
<dbReference type="NCBIfam" id="NF004456">
    <property type="entry name" value="PRK05787.1-4"/>
    <property type="match status" value="1"/>
</dbReference>
<dbReference type="InterPro" id="IPR014777">
    <property type="entry name" value="4pyrrole_Mease_sub1"/>
</dbReference>
<keyword evidence="4 7" id="KW-0808">Transferase</keyword>
<dbReference type="PANTHER" id="PTHR43182:SF1">
    <property type="entry name" value="COBALT-PRECORRIN-7 C(5)-METHYLTRANSFERASE"/>
    <property type="match status" value="1"/>
</dbReference>
<organism evidence="7 8">
    <name type="scientific">Levilactobacillus brevis</name>
    <name type="common">Lactobacillus brevis</name>
    <dbReference type="NCBI Taxonomy" id="1580"/>
    <lineage>
        <taxon>Bacteria</taxon>
        <taxon>Bacillati</taxon>
        <taxon>Bacillota</taxon>
        <taxon>Bacilli</taxon>
        <taxon>Lactobacillales</taxon>
        <taxon>Lactobacillaceae</taxon>
        <taxon>Levilactobacillus</taxon>
    </lineage>
</organism>
<dbReference type="EMBL" id="NVYO01000001">
    <property type="protein sequence ID" value="PBQ22972.1"/>
    <property type="molecule type" value="Genomic_DNA"/>
</dbReference>
<evidence type="ECO:0000256" key="2">
    <source>
        <dbReference type="ARBA" id="ARBA00022573"/>
    </source>
</evidence>
<dbReference type="InterPro" id="IPR012818">
    <property type="entry name" value="CbiE"/>
</dbReference>
<evidence type="ECO:0000259" key="6">
    <source>
        <dbReference type="Pfam" id="PF00590"/>
    </source>
</evidence>
<name>A0A2A3TV91_LEVBR</name>
<dbReference type="InterPro" id="IPR014776">
    <property type="entry name" value="4pyrrole_Mease_sub2"/>
</dbReference>
<dbReference type="GO" id="GO:0008276">
    <property type="term" value="F:protein methyltransferase activity"/>
    <property type="evidence" value="ECO:0007669"/>
    <property type="project" value="InterPro"/>
</dbReference>
<dbReference type="NCBIfam" id="TIGR02467">
    <property type="entry name" value="CbiE"/>
    <property type="match status" value="1"/>
</dbReference>
<dbReference type="PANTHER" id="PTHR43182">
    <property type="entry name" value="COBALT-PRECORRIN-6B C(15)-METHYLTRANSFERASE (DECARBOXYLATING)"/>
    <property type="match status" value="1"/>
</dbReference>
<evidence type="ECO:0000313" key="7">
    <source>
        <dbReference type="EMBL" id="PBQ22972.1"/>
    </source>
</evidence>
<keyword evidence="3 7" id="KW-0489">Methyltransferase</keyword>
<sequence>MITVVGIGPGAADLRLAGTAALVAQADVVIGSKRQLAEFDPQVTTLVLPHLDELGTYLKAHRQLNIILLASGDPLLYGIGNWVLKQLPASEIKIIPGISSIQYCFHQLGLSMNDVYLTSSHGRQPDFDFLLHHDKVGMVTDQVIGPVEIAVAIRKRKQHRVIYVGENLSYPNEKISRFTETTVPNQKFGMNVVIITNA</sequence>
<comment type="caution">
    <text evidence="7">The sequence shown here is derived from an EMBL/GenBank/DDBJ whole genome shotgun (WGS) entry which is preliminary data.</text>
</comment>
<dbReference type="SUPFAM" id="SSF53790">
    <property type="entry name" value="Tetrapyrrole methylase"/>
    <property type="match status" value="1"/>
</dbReference>
<proteinExistence type="predicted"/>
<dbReference type="Gene3D" id="3.30.950.10">
    <property type="entry name" value="Methyltransferase, Cobalt-precorrin-4 Transmethylase, Domain 2"/>
    <property type="match status" value="1"/>
</dbReference>